<evidence type="ECO:0000313" key="2">
    <source>
        <dbReference type="Proteomes" id="UP000001798"/>
    </source>
</evidence>
<accession>A0A384K7F2</accession>
<dbReference type="KEGG" id="bfu:BCIN_16g03220"/>
<reference evidence="1 2" key="3">
    <citation type="journal article" date="2017" name="Mol. Plant Pathol.">
        <title>A gapless genome sequence of the fungus Botrytis cinerea.</title>
        <authorList>
            <person name="Van Kan J.A."/>
            <person name="Stassen J.H."/>
            <person name="Mosbach A."/>
            <person name="Van Der Lee T.A."/>
            <person name="Faino L."/>
            <person name="Farmer A.D."/>
            <person name="Papasotiriou D.G."/>
            <person name="Zhou S."/>
            <person name="Seidl M.F."/>
            <person name="Cottam E."/>
            <person name="Edel D."/>
            <person name="Hahn M."/>
            <person name="Schwartz D.C."/>
            <person name="Dietrich R.A."/>
            <person name="Widdison S."/>
            <person name="Scalliet G."/>
        </authorList>
    </citation>
    <scope>NUCLEOTIDE SEQUENCE [LARGE SCALE GENOMIC DNA]</scope>
    <source>
        <strain evidence="1 2">B05.10</strain>
    </source>
</reference>
<proteinExistence type="predicted"/>
<sequence>MRVMCIYDEILKHIYACVTRRGKPPNPKQAALTKSWVWIGTYVPALSAAISLPLLSLADLELLAPGYVTKLWKNNNIPSAHDNCETSAGFPSAISKLLLTIVETIKTRPGGSIAGHEEYQGNPG</sequence>
<keyword evidence="2" id="KW-1185">Reference proteome</keyword>
<organism evidence="1 2">
    <name type="scientific">Botryotinia fuckeliana (strain B05.10)</name>
    <name type="common">Noble rot fungus</name>
    <name type="synonym">Botrytis cinerea</name>
    <dbReference type="NCBI Taxonomy" id="332648"/>
    <lineage>
        <taxon>Eukaryota</taxon>
        <taxon>Fungi</taxon>
        <taxon>Dikarya</taxon>
        <taxon>Ascomycota</taxon>
        <taxon>Pezizomycotina</taxon>
        <taxon>Leotiomycetes</taxon>
        <taxon>Helotiales</taxon>
        <taxon>Sclerotiniaceae</taxon>
        <taxon>Botrytis</taxon>
    </lineage>
</organism>
<dbReference type="GeneID" id="36395008"/>
<protein>
    <submittedName>
        <fullName evidence="1">Uncharacterized protein</fullName>
    </submittedName>
</protein>
<dbReference type="AlphaFoldDB" id="A0A384K7F2"/>
<dbReference type="VEuPathDB" id="FungiDB:Bcin16g03220"/>
<dbReference type="EMBL" id="CP009820">
    <property type="protein sequence ID" value="ATZ58584.1"/>
    <property type="molecule type" value="Genomic_DNA"/>
</dbReference>
<reference evidence="1 2" key="2">
    <citation type="journal article" date="2012" name="Eukaryot. Cell">
        <title>Genome update of Botrytis cinerea strains B05.10 and T4.</title>
        <authorList>
            <person name="Staats M."/>
            <person name="van Kan J.A."/>
        </authorList>
    </citation>
    <scope>NUCLEOTIDE SEQUENCE [LARGE SCALE GENOMIC DNA]</scope>
    <source>
        <strain evidence="1 2">B05.10</strain>
    </source>
</reference>
<evidence type="ECO:0000313" key="1">
    <source>
        <dbReference type="EMBL" id="ATZ58584.1"/>
    </source>
</evidence>
<reference evidence="1 2" key="1">
    <citation type="journal article" date="2011" name="PLoS Genet.">
        <title>Genomic analysis of the necrotrophic fungal pathogens Sclerotinia sclerotiorum and Botrytis cinerea.</title>
        <authorList>
            <person name="Amselem J."/>
            <person name="Cuomo C.A."/>
            <person name="van Kan J.A."/>
            <person name="Viaud M."/>
            <person name="Benito E.P."/>
            <person name="Couloux A."/>
            <person name="Coutinho P.M."/>
            <person name="de Vries R.P."/>
            <person name="Dyer P.S."/>
            <person name="Fillinger S."/>
            <person name="Fournier E."/>
            <person name="Gout L."/>
            <person name="Hahn M."/>
            <person name="Kohn L."/>
            <person name="Lapalu N."/>
            <person name="Plummer K.M."/>
            <person name="Pradier J.M."/>
            <person name="Quevillon E."/>
            <person name="Sharon A."/>
            <person name="Simon A."/>
            <person name="ten Have A."/>
            <person name="Tudzynski B."/>
            <person name="Tudzynski P."/>
            <person name="Wincker P."/>
            <person name="Andrew M."/>
            <person name="Anthouard V."/>
            <person name="Beever R.E."/>
            <person name="Beffa R."/>
            <person name="Benoit I."/>
            <person name="Bouzid O."/>
            <person name="Brault B."/>
            <person name="Chen Z."/>
            <person name="Choquer M."/>
            <person name="Collemare J."/>
            <person name="Cotton P."/>
            <person name="Danchin E.G."/>
            <person name="Da Silva C."/>
            <person name="Gautier A."/>
            <person name="Giraud C."/>
            <person name="Giraud T."/>
            <person name="Gonzalez C."/>
            <person name="Grossetete S."/>
            <person name="Guldener U."/>
            <person name="Henrissat B."/>
            <person name="Howlett B.J."/>
            <person name="Kodira C."/>
            <person name="Kretschmer M."/>
            <person name="Lappartient A."/>
            <person name="Leroch M."/>
            <person name="Levis C."/>
            <person name="Mauceli E."/>
            <person name="Neuveglise C."/>
            <person name="Oeser B."/>
            <person name="Pearson M."/>
            <person name="Poulain J."/>
            <person name="Poussereau N."/>
            <person name="Quesneville H."/>
            <person name="Rascle C."/>
            <person name="Schumacher J."/>
            <person name="Segurens B."/>
            <person name="Sexton A."/>
            <person name="Silva E."/>
            <person name="Sirven C."/>
            <person name="Soanes D.M."/>
            <person name="Talbot N.J."/>
            <person name="Templeton M."/>
            <person name="Yandava C."/>
            <person name="Yarden O."/>
            <person name="Zeng Q."/>
            <person name="Rollins J.A."/>
            <person name="Lebrun M.H."/>
            <person name="Dickman M."/>
        </authorList>
    </citation>
    <scope>NUCLEOTIDE SEQUENCE [LARGE SCALE GENOMIC DNA]</scope>
    <source>
        <strain evidence="1 2">B05.10</strain>
    </source>
</reference>
<dbReference type="RefSeq" id="XP_024553881.1">
    <property type="nucleotide sequence ID" value="XM_024698064.1"/>
</dbReference>
<gene>
    <name evidence="1" type="ORF">BCIN_16g03220</name>
</gene>
<dbReference type="Proteomes" id="UP000001798">
    <property type="component" value="Chromosome 16"/>
</dbReference>
<name>A0A384K7F2_BOTFB</name>